<dbReference type="Proteomes" id="UP001314170">
    <property type="component" value="Unassembled WGS sequence"/>
</dbReference>
<keyword evidence="4" id="KW-0732">Signal</keyword>
<proteinExistence type="inferred from homology"/>
<comment type="caution">
    <text evidence="6">The sequence shown here is derived from an EMBL/GenBank/DDBJ whole genome shotgun (WGS) entry which is preliminary data.</text>
</comment>
<keyword evidence="7" id="KW-1185">Reference proteome</keyword>
<comment type="similarity">
    <text evidence="5">Belongs to the EXORDIUM family.</text>
</comment>
<reference evidence="6 7" key="1">
    <citation type="submission" date="2024-01" db="EMBL/GenBank/DDBJ databases">
        <authorList>
            <person name="Waweru B."/>
        </authorList>
    </citation>
    <scope>NUCLEOTIDE SEQUENCE [LARGE SCALE GENOMIC DNA]</scope>
</reference>
<evidence type="ECO:0000256" key="2">
    <source>
        <dbReference type="ARBA" id="ARBA00022523"/>
    </source>
</evidence>
<evidence type="ECO:0000256" key="3">
    <source>
        <dbReference type="ARBA" id="ARBA00022525"/>
    </source>
</evidence>
<gene>
    <name evidence="6" type="ORF">DCAF_LOCUS21051</name>
</gene>
<organism evidence="6 7">
    <name type="scientific">Dovyalis caffra</name>
    <dbReference type="NCBI Taxonomy" id="77055"/>
    <lineage>
        <taxon>Eukaryota</taxon>
        <taxon>Viridiplantae</taxon>
        <taxon>Streptophyta</taxon>
        <taxon>Embryophyta</taxon>
        <taxon>Tracheophyta</taxon>
        <taxon>Spermatophyta</taxon>
        <taxon>Magnoliopsida</taxon>
        <taxon>eudicotyledons</taxon>
        <taxon>Gunneridae</taxon>
        <taxon>Pentapetalae</taxon>
        <taxon>rosids</taxon>
        <taxon>fabids</taxon>
        <taxon>Malpighiales</taxon>
        <taxon>Salicaceae</taxon>
        <taxon>Flacourtieae</taxon>
        <taxon>Dovyalis</taxon>
    </lineage>
</organism>
<dbReference type="Pfam" id="PF04674">
    <property type="entry name" value="Phi_1"/>
    <property type="match status" value="1"/>
</dbReference>
<dbReference type="InterPro" id="IPR006766">
    <property type="entry name" value="EXORDIUM-like"/>
</dbReference>
<dbReference type="GO" id="GO:0048046">
    <property type="term" value="C:apoplast"/>
    <property type="evidence" value="ECO:0007669"/>
    <property type="project" value="UniProtKB-SubCell"/>
</dbReference>
<comment type="subcellular location">
    <subcellularLocation>
        <location evidence="1">Secreted</location>
        <location evidence="1">Extracellular space</location>
        <location evidence="1">Apoplast</location>
    </subcellularLocation>
</comment>
<protein>
    <submittedName>
        <fullName evidence="6">Uncharacterized protein</fullName>
    </submittedName>
</protein>
<evidence type="ECO:0000313" key="7">
    <source>
        <dbReference type="Proteomes" id="UP001314170"/>
    </source>
</evidence>
<evidence type="ECO:0000256" key="4">
    <source>
        <dbReference type="ARBA" id="ARBA00022729"/>
    </source>
</evidence>
<keyword evidence="3" id="KW-0964">Secreted</keyword>
<dbReference type="AlphaFoldDB" id="A0AAV1SA67"/>
<name>A0AAV1SA67_9ROSI</name>
<dbReference type="PANTHER" id="PTHR31279">
    <property type="entry name" value="PROTEIN EXORDIUM-LIKE 5"/>
    <property type="match status" value="1"/>
</dbReference>
<evidence type="ECO:0000256" key="5">
    <source>
        <dbReference type="ARBA" id="ARBA00023591"/>
    </source>
</evidence>
<evidence type="ECO:0000313" key="6">
    <source>
        <dbReference type="EMBL" id="CAK7348354.1"/>
    </source>
</evidence>
<evidence type="ECO:0000256" key="1">
    <source>
        <dbReference type="ARBA" id="ARBA00004271"/>
    </source>
</evidence>
<dbReference type="PANTHER" id="PTHR31279:SF58">
    <property type="entry name" value="PROTEIN EXORDIUM-LIKE 2"/>
    <property type="match status" value="1"/>
</dbReference>
<sequence length="73" mass="7833">MIPKNAYPANGPPDHPLLAPNGIRADGMVMNIATILAGTATNPYKTGHFQGDILTPLEADSTCPREHLLQNLR</sequence>
<dbReference type="EMBL" id="CAWUPB010001173">
    <property type="protein sequence ID" value="CAK7348354.1"/>
    <property type="molecule type" value="Genomic_DNA"/>
</dbReference>
<accession>A0AAV1SA67</accession>
<keyword evidence="2" id="KW-0052">Apoplast</keyword>